<feature type="signal peptide" evidence="1">
    <location>
        <begin position="1"/>
        <end position="22"/>
    </location>
</feature>
<gene>
    <name evidence="3" type="ORF">N792_12630</name>
</gene>
<evidence type="ECO:0000313" key="4">
    <source>
        <dbReference type="Proteomes" id="UP000030017"/>
    </source>
</evidence>
<accession>A0A0A0ELI4</accession>
<comment type="caution">
    <text evidence="3">The sequence shown here is derived from an EMBL/GenBank/DDBJ whole genome shotgun (WGS) entry which is preliminary data.</text>
</comment>
<feature type="chain" id="PRO_5001961621" description="PepSY domain-containing protein" evidence="1">
    <location>
        <begin position="23"/>
        <end position="92"/>
    </location>
</feature>
<protein>
    <recommendedName>
        <fullName evidence="2">PepSY domain-containing protein</fullName>
    </recommendedName>
</protein>
<keyword evidence="4" id="KW-1185">Reference proteome</keyword>
<dbReference type="InterPro" id="IPR025711">
    <property type="entry name" value="PepSY"/>
</dbReference>
<evidence type="ECO:0000256" key="1">
    <source>
        <dbReference type="SAM" id="SignalP"/>
    </source>
</evidence>
<evidence type="ECO:0000259" key="2">
    <source>
        <dbReference type="Pfam" id="PF13670"/>
    </source>
</evidence>
<reference evidence="3 4" key="1">
    <citation type="submission" date="2013-08" db="EMBL/GenBank/DDBJ databases">
        <title>Genome sequencing of Lysobacter.</title>
        <authorList>
            <person name="Zhang S."/>
            <person name="Wang G."/>
        </authorList>
    </citation>
    <scope>NUCLEOTIDE SEQUENCE [LARGE SCALE GENOMIC DNA]</scope>
    <source>
        <strain evidence="3 4">Ko07</strain>
    </source>
</reference>
<dbReference type="eggNOG" id="COG5591">
    <property type="taxonomic scope" value="Bacteria"/>
</dbReference>
<feature type="domain" description="PepSY" evidence="2">
    <location>
        <begin position="8"/>
        <end position="87"/>
    </location>
</feature>
<keyword evidence="1" id="KW-0732">Signal</keyword>
<proteinExistence type="predicted"/>
<dbReference type="AlphaFoldDB" id="A0A0A0ELI4"/>
<evidence type="ECO:0000313" key="3">
    <source>
        <dbReference type="EMBL" id="KGM51219.1"/>
    </source>
</evidence>
<dbReference type="Proteomes" id="UP000030017">
    <property type="component" value="Unassembled WGS sequence"/>
</dbReference>
<dbReference type="STRING" id="1122185.N792_12630"/>
<dbReference type="OrthoDB" id="5625293at2"/>
<organism evidence="3 4">
    <name type="scientific">Lysobacter concretionis Ko07 = DSM 16239</name>
    <dbReference type="NCBI Taxonomy" id="1122185"/>
    <lineage>
        <taxon>Bacteria</taxon>
        <taxon>Pseudomonadati</taxon>
        <taxon>Pseudomonadota</taxon>
        <taxon>Gammaproteobacteria</taxon>
        <taxon>Lysobacterales</taxon>
        <taxon>Lysobacteraceae</taxon>
        <taxon>Novilysobacter</taxon>
    </lineage>
</organism>
<dbReference type="RefSeq" id="WP_036195094.1">
    <property type="nucleotide sequence ID" value="NZ_AVPS01000008.1"/>
</dbReference>
<dbReference type="Pfam" id="PF13670">
    <property type="entry name" value="PepSY_2"/>
    <property type="match status" value="1"/>
</dbReference>
<name>A0A0A0ELI4_9GAMM</name>
<dbReference type="EMBL" id="AVPS01000008">
    <property type="protein sequence ID" value="KGM51219.1"/>
    <property type="molecule type" value="Genomic_DNA"/>
</dbReference>
<sequence>MKTLATLSLLAVAALYSTASLAAPPCTDAPRERWMPEAAMKARVLKDGYTIDKFKVSGQCYEIYGKDARGNNVEIYFDPTDGRIVKQRGDKN</sequence>